<proteinExistence type="inferred from homology"/>
<feature type="domain" description="Peptidase S33 tripeptidyl aminopeptidase-like C-terminal" evidence="4">
    <location>
        <begin position="424"/>
        <end position="513"/>
    </location>
</feature>
<evidence type="ECO:0000259" key="4">
    <source>
        <dbReference type="Pfam" id="PF08386"/>
    </source>
</evidence>
<evidence type="ECO:0000313" key="6">
    <source>
        <dbReference type="Proteomes" id="UP000226431"/>
    </source>
</evidence>
<keyword evidence="6" id="KW-1185">Reference proteome</keyword>
<comment type="similarity">
    <text evidence="1">Belongs to the peptidase S33 family.</text>
</comment>
<dbReference type="Gene3D" id="3.40.50.1820">
    <property type="entry name" value="alpha/beta hydrolase"/>
    <property type="match status" value="1"/>
</dbReference>
<dbReference type="Proteomes" id="UP000226431">
    <property type="component" value="Unassembled WGS sequence"/>
</dbReference>
<dbReference type="AlphaFoldDB" id="A0A2C5Z357"/>
<evidence type="ECO:0000313" key="5">
    <source>
        <dbReference type="EMBL" id="PHH74122.1"/>
    </source>
</evidence>
<sequence length="519" mass="56769">MSPFVIPEKQPLTDSHETFGRVRRRSASTACWATALLVFAALTMGCSGRRQVPDSVPSIEWGACPSDYPSNLTCGQLWVPLDHKRGGRRQIQLGMVRSQATASNPLGNLIINPGGPGSSIVKIFIEGRQREVVGPRLLEQYHVIGPDPRGVGISSPIRCDASIYNRRVPSYMTSQADVDARMAWNRALGRSCVEKTGPLIRHVDTISAAMDLEHIRKALGDEKLNFIGISYGTQLGSQYAELYPERVGKMVLDGVLDHTQRNIDSLMTEAVAYEDSVKGFFRWCNTTTDCVFHGKDLSSIFDKLIDDAIVKPIPALACAENSTTDACASVVTGYQLISNAQDPISEPRKWPDLSRNLLQALNGNATSLSPSLAMKETGSSFSHTAISCLDWEREKTGSGLVRALMAARALTPHTRGVSETLDIQTSCMGWPVPVKNPPRRLKREQLAKAPTILLVSALHDPSTSVAWAVGLREQMPTAVSVFRDGFGHTSYWDYGETQRAIDGFLIEGEVPADLTVFKT</sequence>
<dbReference type="InterPro" id="IPR051601">
    <property type="entry name" value="Serine_prot/Carboxylest_S33"/>
</dbReference>
<dbReference type="InterPro" id="IPR000073">
    <property type="entry name" value="AB_hydrolase_1"/>
</dbReference>
<evidence type="ECO:0000256" key="2">
    <source>
        <dbReference type="ARBA" id="ARBA00022801"/>
    </source>
</evidence>
<reference evidence="5 6" key="1">
    <citation type="submission" date="2017-06" db="EMBL/GenBank/DDBJ databases">
        <title>Ant-infecting Ophiocordyceps genomes reveal a high diversity of potential behavioral manipulation genes and a possible major role for enterotoxins.</title>
        <authorList>
            <person name="De Bekker C."/>
            <person name="Evans H.C."/>
            <person name="Brachmann A."/>
            <person name="Hughes D.P."/>
        </authorList>
    </citation>
    <scope>NUCLEOTIDE SEQUENCE [LARGE SCALE GENOMIC DNA]</scope>
    <source>
        <strain evidence="5 6">Map16</strain>
    </source>
</reference>
<evidence type="ECO:0000256" key="1">
    <source>
        <dbReference type="ARBA" id="ARBA00010088"/>
    </source>
</evidence>
<dbReference type="SUPFAM" id="SSF53474">
    <property type="entry name" value="alpha/beta-Hydrolases"/>
    <property type="match status" value="1"/>
</dbReference>
<name>A0A2C5Z357_9HYPO</name>
<dbReference type="InterPro" id="IPR029058">
    <property type="entry name" value="AB_hydrolase_fold"/>
</dbReference>
<gene>
    <name evidence="5" type="ORF">CDD80_3302</name>
</gene>
<dbReference type="GO" id="GO:0016787">
    <property type="term" value="F:hydrolase activity"/>
    <property type="evidence" value="ECO:0007669"/>
    <property type="project" value="UniProtKB-KW"/>
</dbReference>
<keyword evidence="2" id="KW-0378">Hydrolase</keyword>
<comment type="caution">
    <text evidence="5">The sequence shown here is derived from an EMBL/GenBank/DDBJ whole genome shotgun (WGS) entry which is preliminary data.</text>
</comment>
<dbReference type="OrthoDB" id="425534at2759"/>
<dbReference type="STRING" id="2004952.A0A2C5Z357"/>
<evidence type="ECO:0000259" key="3">
    <source>
        <dbReference type="Pfam" id="PF00561"/>
    </source>
</evidence>
<dbReference type="InterPro" id="IPR013595">
    <property type="entry name" value="Pept_S33_TAP-like_C"/>
</dbReference>
<protein>
    <submittedName>
        <fullName evidence="5">Uncharacterized protein</fullName>
    </submittedName>
</protein>
<dbReference type="Pfam" id="PF00561">
    <property type="entry name" value="Abhydrolase_1"/>
    <property type="match status" value="1"/>
</dbReference>
<dbReference type="PANTHER" id="PTHR43248">
    <property type="entry name" value="2-SUCCINYL-6-HYDROXY-2,4-CYCLOHEXADIENE-1-CARBOXYLATE SYNTHASE"/>
    <property type="match status" value="1"/>
</dbReference>
<feature type="domain" description="AB hydrolase-1" evidence="3">
    <location>
        <begin position="109"/>
        <end position="301"/>
    </location>
</feature>
<organism evidence="5 6">
    <name type="scientific">Ophiocordyceps camponoti-rufipedis</name>
    <dbReference type="NCBI Taxonomy" id="2004952"/>
    <lineage>
        <taxon>Eukaryota</taxon>
        <taxon>Fungi</taxon>
        <taxon>Dikarya</taxon>
        <taxon>Ascomycota</taxon>
        <taxon>Pezizomycotina</taxon>
        <taxon>Sordariomycetes</taxon>
        <taxon>Hypocreomycetidae</taxon>
        <taxon>Hypocreales</taxon>
        <taxon>Ophiocordycipitaceae</taxon>
        <taxon>Ophiocordyceps</taxon>
    </lineage>
</organism>
<dbReference type="Pfam" id="PF08386">
    <property type="entry name" value="Abhydrolase_4"/>
    <property type="match status" value="1"/>
</dbReference>
<dbReference type="PANTHER" id="PTHR43248:SF30">
    <property type="entry name" value="AB HYDROLASE-1 DOMAIN-CONTAINING PROTEIN"/>
    <property type="match status" value="1"/>
</dbReference>
<dbReference type="EMBL" id="NJES01000294">
    <property type="protein sequence ID" value="PHH74122.1"/>
    <property type="molecule type" value="Genomic_DNA"/>
</dbReference>
<accession>A0A2C5Z357</accession>